<accession>A0A454D2J3</accession>
<proteinExistence type="predicted"/>
<feature type="non-terminal residue" evidence="1">
    <location>
        <position position="1"/>
    </location>
</feature>
<evidence type="ECO:0000313" key="2">
    <source>
        <dbReference type="Proteomes" id="UP000008367"/>
    </source>
</evidence>
<evidence type="ECO:0000313" key="1">
    <source>
        <dbReference type="EMBL" id="EKM32872.1"/>
    </source>
</evidence>
<name>A0A454D2J3_VIBHA</name>
<comment type="caution">
    <text evidence="1">The sequence shown here is derived from an EMBL/GenBank/DDBJ whole genome shotgun (WGS) entry which is preliminary data.</text>
</comment>
<dbReference type="Proteomes" id="UP000008367">
    <property type="component" value="Unassembled WGS sequence"/>
</dbReference>
<reference evidence="1 2" key="1">
    <citation type="submission" date="2012-10" db="EMBL/GenBank/DDBJ databases">
        <title>Genome sequence of Vibrio Cholerae HENC-02.</title>
        <authorList>
            <person name="Eppinger M."/>
            <person name="Hasan N.A."/>
            <person name="Sengamalay N."/>
            <person name="Hine E."/>
            <person name="Su Q."/>
            <person name="Daugherty S.C."/>
            <person name="Young S."/>
            <person name="Sadzewicz L."/>
            <person name="Tallon L."/>
            <person name="Cebula T.A."/>
            <person name="Ravel J."/>
            <person name="Colwell R.R."/>
        </authorList>
    </citation>
    <scope>NUCLEOTIDE SEQUENCE [LARGE SCALE GENOMIC DNA]</scope>
    <source>
        <strain evidence="1 2">HENC-02</strain>
    </source>
</reference>
<organism evidence="1 2">
    <name type="scientific">Vibrio harveyi</name>
    <name type="common">Beneckea harveyi</name>
    <dbReference type="NCBI Taxonomy" id="669"/>
    <lineage>
        <taxon>Bacteria</taxon>
        <taxon>Pseudomonadati</taxon>
        <taxon>Pseudomonadota</taxon>
        <taxon>Gammaproteobacteria</taxon>
        <taxon>Vibrionales</taxon>
        <taxon>Vibrionaceae</taxon>
        <taxon>Vibrio</taxon>
    </lineage>
</organism>
<dbReference type="EMBL" id="AJSR01000527">
    <property type="protein sequence ID" value="EKM32872.1"/>
    <property type="molecule type" value="Genomic_DNA"/>
</dbReference>
<gene>
    <name evidence="1" type="ORF">VCHENC02_1610B</name>
</gene>
<protein>
    <submittedName>
        <fullName evidence="1">Polymer-forming cytoskeletal family protein</fullName>
    </submittedName>
</protein>
<sequence length="8" mass="1003">DNRRDTNL</sequence>